<dbReference type="EC" id="2.2.1.1" evidence="3 10"/>
<feature type="binding site" evidence="12">
    <location>
        <position position="488"/>
    </location>
    <ligand>
        <name>substrate</name>
    </ligand>
</feature>
<evidence type="ECO:0000313" key="21">
    <source>
        <dbReference type="Proteomes" id="UP000278036"/>
    </source>
</evidence>
<evidence type="ECO:0000256" key="10">
    <source>
        <dbReference type="NCBIfam" id="TIGR00232"/>
    </source>
</evidence>
<evidence type="ECO:0000256" key="7">
    <source>
        <dbReference type="ARBA" id="ARBA00022842"/>
    </source>
</evidence>
<feature type="binding site" evidence="13">
    <location>
        <position position="283"/>
    </location>
    <ligand>
        <name>thiamine diphosphate</name>
        <dbReference type="ChEBI" id="CHEBI:58937"/>
    </ligand>
</feature>
<dbReference type="EMBL" id="RAQU01000026">
    <property type="protein sequence ID" value="RKK04969.1"/>
    <property type="molecule type" value="Genomic_DNA"/>
</dbReference>
<dbReference type="Pfam" id="PF02779">
    <property type="entry name" value="Transket_pyr"/>
    <property type="match status" value="1"/>
</dbReference>
<dbReference type="InterPro" id="IPR029061">
    <property type="entry name" value="THDP-binding"/>
</dbReference>
<dbReference type="RefSeq" id="WP_120637534.1">
    <property type="nucleotide sequence ID" value="NZ_RAQU01000026.1"/>
</dbReference>
<comment type="cofactor">
    <cofactor evidence="13">
        <name>thiamine diphosphate</name>
        <dbReference type="ChEBI" id="CHEBI:58937"/>
    </cofactor>
    <text evidence="13">Binds 1 thiamine pyrophosphate per subunit. During the reaction, the substrate forms a covalent intermediate with the cofactor.</text>
</comment>
<dbReference type="InterPro" id="IPR049557">
    <property type="entry name" value="Transketolase_CS"/>
</dbReference>
<dbReference type="Gene3D" id="3.40.50.920">
    <property type="match status" value="1"/>
</dbReference>
<dbReference type="CDD" id="cd07033">
    <property type="entry name" value="TPP_PYR_DXS_TK_like"/>
    <property type="match status" value="1"/>
</dbReference>
<feature type="binding site" evidence="13">
    <location>
        <position position="456"/>
    </location>
    <ligand>
        <name>thiamine diphosphate</name>
        <dbReference type="ChEBI" id="CHEBI:58937"/>
    </ligand>
</feature>
<evidence type="ECO:0000256" key="2">
    <source>
        <dbReference type="ARBA" id="ARBA00011738"/>
    </source>
</evidence>
<dbReference type="InterPro" id="IPR005474">
    <property type="entry name" value="Transketolase_N"/>
</dbReference>
<evidence type="ECO:0000256" key="1">
    <source>
        <dbReference type="ARBA" id="ARBA00007131"/>
    </source>
</evidence>
<evidence type="ECO:0000313" key="18">
    <source>
        <dbReference type="EMBL" id="RKK04969.1"/>
    </source>
</evidence>
<dbReference type="InterPro" id="IPR020826">
    <property type="entry name" value="Transketolase_BS"/>
</dbReference>
<feature type="binding site" evidence="12">
    <location>
        <position position="539"/>
    </location>
    <ligand>
        <name>substrate</name>
    </ligand>
</feature>
<dbReference type="GO" id="GO:0046872">
    <property type="term" value="F:metal ion binding"/>
    <property type="evidence" value="ECO:0007669"/>
    <property type="project" value="UniProtKB-KW"/>
</dbReference>
<evidence type="ECO:0000256" key="5">
    <source>
        <dbReference type="ARBA" id="ARBA00022723"/>
    </source>
</evidence>
<feature type="active site" description="Proton donor" evidence="11">
    <location>
        <position position="430"/>
    </location>
</feature>
<evidence type="ECO:0000256" key="12">
    <source>
        <dbReference type="PIRSR" id="PIRSR605478-2"/>
    </source>
</evidence>
<dbReference type="FunCoup" id="A0A3A9K0U7">
    <property type="interactions" value="595"/>
</dbReference>
<comment type="similarity">
    <text evidence="1 16">Belongs to the transketolase family.</text>
</comment>
<feature type="binding site" evidence="12">
    <location>
        <position position="492"/>
    </location>
    <ligand>
        <name>substrate</name>
    </ligand>
</feature>
<feature type="binding site" evidence="12">
    <location>
        <position position="52"/>
    </location>
    <ligand>
        <name>substrate</name>
    </ligand>
</feature>
<keyword evidence="20" id="KW-1185">Reference proteome</keyword>
<evidence type="ECO:0000256" key="8">
    <source>
        <dbReference type="ARBA" id="ARBA00023052"/>
    </source>
</evidence>
<feature type="binding site" evidence="12">
    <location>
        <position position="376"/>
    </location>
    <ligand>
        <name>substrate</name>
    </ligand>
</feature>
<dbReference type="Proteomes" id="UP000278036">
    <property type="component" value="Unassembled WGS sequence"/>
</dbReference>
<dbReference type="PROSITE" id="PS00801">
    <property type="entry name" value="TRANSKETOLASE_1"/>
    <property type="match status" value="1"/>
</dbReference>
<dbReference type="NCBIfam" id="TIGR00232">
    <property type="entry name" value="tktlase_bact"/>
    <property type="match status" value="1"/>
</dbReference>
<accession>A0A3A9K0U7</accession>
<evidence type="ECO:0000256" key="4">
    <source>
        <dbReference type="ARBA" id="ARBA00022679"/>
    </source>
</evidence>
<dbReference type="FunFam" id="3.40.50.970:FF:000003">
    <property type="entry name" value="Transketolase"/>
    <property type="match status" value="1"/>
</dbReference>
<feature type="binding site" evidence="13">
    <location>
        <begin position="141"/>
        <end position="143"/>
    </location>
    <ligand>
        <name>thiamine diphosphate</name>
        <dbReference type="ChEBI" id="CHEBI:58937"/>
    </ligand>
</feature>
<dbReference type="InterPro" id="IPR055152">
    <property type="entry name" value="Transketolase-like_C_2"/>
</dbReference>
<dbReference type="CDD" id="cd02012">
    <property type="entry name" value="TPP_TK"/>
    <property type="match status" value="1"/>
</dbReference>
<feature type="binding site" evidence="13">
    <location>
        <position position="180"/>
    </location>
    <ligand>
        <name>thiamine diphosphate</name>
        <dbReference type="ChEBI" id="CHEBI:58937"/>
    </ligand>
</feature>
<name>A0A3A9K0U7_9PROT</name>
<dbReference type="FunFam" id="3.40.50.970:FF:000004">
    <property type="entry name" value="Transketolase"/>
    <property type="match status" value="1"/>
</dbReference>
<dbReference type="InterPro" id="IPR033247">
    <property type="entry name" value="Transketolase_fam"/>
</dbReference>
<evidence type="ECO:0000256" key="11">
    <source>
        <dbReference type="PIRSR" id="PIRSR605478-1"/>
    </source>
</evidence>
<keyword evidence="8 13" id="KW-0786">Thiamine pyrophosphate</keyword>
<dbReference type="OrthoDB" id="8732661at2"/>
<evidence type="ECO:0000256" key="15">
    <source>
        <dbReference type="PIRSR" id="PIRSR605478-5"/>
    </source>
</evidence>
<comment type="caution">
    <text evidence="18">The sequence shown here is derived from an EMBL/GenBank/DDBJ whole genome shotgun (WGS) entry which is preliminary data.</text>
</comment>
<dbReference type="SUPFAM" id="SSF52518">
    <property type="entry name" value="Thiamin diphosphate-binding fold (THDP-binding)"/>
    <property type="match status" value="2"/>
</dbReference>
<feature type="binding site" evidence="12">
    <location>
        <position position="480"/>
    </location>
    <ligand>
        <name>substrate</name>
    </ligand>
</feature>
<protein>
    <recommendedName>
        <fullName evidence="3 10">Transketolase</fullName>
        <ecNumber evidence="3 10">2.2.1.1</ecNumber>
    </recommendedName>
</protein>
<dbReference type="InterPro" id="IPR005475">
    <property type="entry name" value="Transketolase-like_Pyr-bd"/>
</dbReference>
<dbReference type="Pfam" id="PF22613">
    <property type="entry name" value="Transketolase_C_1"/>
    <property type="match status" value="1"/>
</dbReference>
<feature type="domain" description="Transketolase-like pyrimidine-binding" evidence="17">
    <location>
        <begin position="373"/>
        <end position="544"/>
    </location>
</feature>
<comment type="function">
    <text evidence="16">Catalyzes the transfer of a two-carbon ketol group from a ketose donor to an aldose acceptor, via a covalent intermediate with the cofactor thiamine pyrophosphate.</text>
</comment>
<evidence type="ECO:0000259" key="17">
    <source>
        <dbReference type="SMART" id="SM00861"/>
    </source>
</evidence>
<dbReference type="InterPro" id="IPR005478">
    <property type="entry name" value="Transketolase_bac-like"/>
</dbReference>
<feature type="site" description="Important for catalytic activity" evidence="15">
    <location>
        <position position="283"/>
    </location>
</feature>
<evidence type="ECO:0000313" key="20">
    <source>
        <dbReference type="Proteomes" id="UP000274097"/>
    </source>
</evidence>
<feature type="binding site" evidence="14">
    <location>
        <position position="211"/>
    </location>
    <ligand>
        <name>Mg(2+)</name>
        <dbReference type="ChEBI" id="CHEBI:18420"/>
    </ligand>
</feature>
<keyword evidence="4 16" id="KW-0808">Transferase</keyword>
<sequence>MASIAPTVDPNANPAIAAQQKILALPATESRRMADAIRVLAMDAVEKAKSGHPGMPMGMADAATVLFTKYLKHDAADPRWADRDRFVLSAGHGSMLLYAWLYLSGHAGMGIEDIKNFRQLHSVAAGHPEFGEHPAIETTTGPLGQGISTAVGMAMAERHLSARFGKSLVDHRTWAVVGDGCLMEGISHEAASIAGHFKLNKLTVLWDDNGISIDGDVSITSSDDVLRRFQSYGWAVRRVDGHDHEAVARALDASTRSSKPTIIACKTIIGFSAPSKAGTASTHGSALGAPEVQAAKQLLGWDAEPFVIPEDIKNAWEAAGRRSAGTRRSWLKRLAKHPQKAEFERAMAGKLPEGWHEAAAAHRAKLAEDKPKIATRVASQRALEALVPAVPELMGGSADLTGSNNTNVKGIPVFSVQNPAGRYVHWGIREHGMAAAMNGLALHGGVIPYSGTFLVFADYMRPAIRLAALMRQRVIHVLTHDSIGLGEDGPTHQPVETLASLRVIPNLFVYRPADAMETAECWELAVQRADGPAVLALSRQNLPALRTEAGENKSARGGYVLAEASGPRKATLIATGSEVMLAMAARETLEAEGIPTAVVSLPCWELFALQDESYRAQVLGDAPRVGIEAALGFGWERWLGADGTFIGMTGFGASAPAEELYRHFGITAEAAVAAVRRKLA</sequence>
<dbReference type="GO" id="GO:0006098">
    <property type="term" value="P:pentose-phosphate shunt"/>
    <property type="evidence" value="ECO:0007669"/>
    <property type="project" value="TreeGrafter"/>
</dbReference>
<evidence type="ECO:0000256" key="14">
    <source>
        <dbReference type="PIRSR" id="PIRSR605478-4"/>
    </source>
</evidence>
<dbReference type="PROSITE" id="PS00802">
    <property type="entry name" value="TRANSKETOLASE_2"/>
    <property type="match status" value="1"/>
</dbReference>
<feature type="binding site" evidence="14">
    <location>
        <position position="209"/>
    </location>
    <ligand>
        <name>Mg(2+)</name>
        <dbReference type="ChEBI" id="CHEBI:18420"/>
    </ligand>
</feature>
<dbReference type="GO" id="GO:0005829">
    <property type="term" value="C:cytosol"/>
    <property type="evidence" value="ECO:0007669"/>
    <property type="project" value="TreeGrafter"/>
</dbReference>
<dbReference type="Gene3D" id="3.40.50.970">
    <property type="match status" value="2"/>
</dbReference>
<evidence type="ECO:0000256" key="16">
    <source>
        <dbReference type="RuleBase" id="RU004996"/>
    </source>
</evidence>
<comment type="cofactor">
    <cofactor evidence="16">
        <name>Mg(2+)</name>
        <dbReference type="ChEBI" id="CHEBI:18420"/>
    </cofactor>
    <cofactor evidence="16">
        <name>Ca(2+)</name>
        <dbReference type="ChEBI" id="CHEBI:29108"/>
    </cofactor>
    <cofactor evidence="16">
        <name>Mn(2+)</name>
        <dbReference type="ChEBI" id="CHEBI:29035"/>
    </cofactor>
    <cofactor evidence="16">
        <name>Co(2+)</name>
        <dbReference type="ChEBI" id="CHEBI:48828"/>
    </cofactor>
    <text evidence="16">Binds 1 Mg(2+) ion per subunit. Can also utilize other divalent metal cations, such as Ca(2+), Mn(2+) and Co(2+).</text>
</comment>
<dbReference type="EMBL" id="RFLX01000003">
    <property type="protein sequence ID" value="RMI26058.1"/>
    <property type="molecule type" value="Genomic_DNA"/>
</dbReference>
<dbReference type="InterPro" id="IPR009014">
    <property type="entry name" value="Transketo_C/PFOR_II"/>
</dbReference>
<keyword evidence="7 14" id="KW-0460">Magnesium</keyword>
<dbReference type="SMART" id="SM00861">
    <property type="entry name" value="Transket_pyr"/>
    <property type="match status" value="1"/>
</dbReference>
<dbReference type="PANTHER" id="PTHR43522">
    <property type="entry name" value="TRANSKETOLASE"/>
    <property type="match status" value="1"/>
</dbReference>
<dbReference type="Pfam" id="PF00456">
    <property type="entry name" value="Transketolase_N"/>
    <property type="match status" value="1"/>
</dbReference>
<evidence type="ECO:0000256" key="6">
    <source>
        <dbReference type="ARBA" id="ARBA00022837"/>
    </source>
</evidence>
<evidence type="ECO:0000256" key="13">
    <source>
        <dbReference type="PIRSR" id="PIRSR605478-3"/>
    </source>
</evidence>
<feature type="binding site" evidence="12">
    <location>
        <position position="403"/>
    </location>
    <ligand>
        <name>substrate</name>
    </ligand>
</feature>
<evidence type="ECO:0000313" key="19">
    <source>
        <dbReference type="EMBL" id="RMI26058.1"/>
    </source>
</evidence>
<dbReference type="Proteomes" id="UP000274097">
    <property type="component" value="Unassembled WGS sequence"/>
</dbReference>
<feature type="binding site" evidence="12">
    <location>
        <position position="283"/>
    </location>
    <ligand>
        <name>substrate</name>
    </ligand>
</feature>
<dbReference type="InParanoid" id="A0A3A9K0U7"/>
<dbReference type="AlphaFoldDB" id="A0A3A9K0U7"/>
<evidence type="ECO:0000256" key="3">
    <source>
        <dbReference type="ARBA" id="ARBA00013152"/>
    </source>
</evidence>
<feature type="site" description="Important for catalytic activity" evidence="15">
    <location>
        <position position="52"/>
    </location>
</feature>
<dbReference type="GO" id="GO:0004802">
    <property type="term" value="F:transketolase activity"/>
    <property type="evidence" value="ECO:0007669"/>
    <property type="project" value="UniProtKB-UniRule"/>
</dbReference>
<comment type="subunit">
    <text evidence="2 16">Homodimer.</text>
</comment>
<gene>
    <name evidence="18" type="primary">tkt</name>
    <name evidence="18" type="ORF">D6Z83_06560</name>
    <name evidence="19" type="ORF">EBE87_06670</name>
</gene>
<feature type="binding site" evidence="13">
    <location>
        <position position="92"/>
    </location>
    <ligand>
        <name>thiamine diphosphate</name>
        <dbReference type="ChEBI" id="CHEBI:58937"/>
    </ligand>
</feature>
<comment type="cofactor">
    <cofactor evidence="14">
        <name>Mg(2+)</name>
        <dbReference type="ChEBI" id="CHEBI:18420"/>
    </cofactor>
    <text evidence="14">Binds 1 Mg(2+) ion per subunit. Can also utilize other divalent metal cations, such as Ca(2+), Mn(2+) and Co(2+).</text>
</comment>
<keyword evidence="5 14" id="KW-0479">Metal-binding</keyword>
<evidence type="ECO:0000256" key="9">
    <source>
        <dbReference type="ARBA" id="ARBA00049473"/>
    </source>
</evidence>
<keyword evidence="6 16" id="KW-0106">Calcium</keyword>
<feature type="binding site" evidence="13">
    <location>
        <position position="209"/>
    </location>
    <ligand>
        <name>thiamine diphosphate</name>
        <dbReference type="ChEBI" id="CHEBI:58937"/>
    </ligand>
</feature>
<proteinExistence type="inferred from homology"/>
<feature type="binding site" evidence="14">
    <location>
        <position position="179"/>
    </location>
    <ligand>
        <name>Mg(2+)</name>
        <dbReference type="ChEBI" id="CHEBI:18420"/>
    </ligand>
</feature>
<dbReference type="SUPFAM" id="SSF52922">
    <property type="entry name" value="TK C-terminal domain-like"/>
    <property type="match status" value="1"/>
</dbReference>
<organism evidence="18 21">
    <name type="scientific">Teichococcus wenyumeiae</name>
    <dbReference type="NCBI Taxonomy" id="2478470"/>
    <lineage>
        <taxon>Bacteria</taxon>
        <taxon>Pseudomonadati</taxon>
        <taxon>Pseudomonadota</taxon>
        <taxon>Alphaproteobacteria</taxon>
        <taxon>Acetobacterales</taxon>
        <taxon>Roseomonadaceae</taxon>
        <taxon>Roseomonas</taxon>
    </lineage>
</organism>
<comment type="catalytic activity">
    <reaction evidence="9 16">
        <text>D-sedoheptulose 7-phosphate + D-glyceraldehyde 3-phosphate = aldehydo-D-ribose 5-phosphate + D-xylulose 5-phosphate</text>
        <dbReference type="Rhea" id="RHEA:10508"/>
        <dbReference type="ChEBI" id="CHEBI:57483"/>
        <dbReference type="ChEBI" id="CHEBI:57737"/>
        <dbReference type="ChEBI" id="CHEBI:58273"/>
        <dbReference type="ChEBI" id="CHEBI:59776"/>
        <dbReference type="EC" id="2.2.1.1"/>
    </reaction>
</comment>
<dbReference type="PANTHER" id="PTHR43522:SF2">
    <property type="entry name" value="TRANSKETOLASE 1-RELATED"/>
    <property type="match status" value="1"/>
</dbReference>
<reference evidence="18 21" key="1">
    <citation type="submission" date="2018-09" db="EMBL/GenBank/DDBJ databases">
        <title>Roseomonas sp. nov., isolated from feces of Tibetan antelopes in the Qinghai-Tibet plateau, China.</title>
        <authorList>
            <person name="Tian Z."/>
        </authorList>
    </citation>
    <scope>NUCLEOTIDE SEQUENCE [LARGE SCALE GENOMIC DNA]</scope>
    <source>
        <strain evidence="19 20">Z23</strain>
        <strain evidence="18 21">Z24</strain>
    </source>
</reference>